<feature type="signal peptide" evidence="12">
    <location>
        <begin position="1"/>
        <end position="35"/>
    </location>
</feature>
<dbReference type="GO" id="GO:0009252">
    <property type="term" value="P:peptidoglycan biosynthetic process"/>
    <property type="evidence" value="ECO:0007669"/>
    <property type="project" value="UniProtKB-KW"/>
</dbReference>
<evidence type="ECO:0000256" key="12">
    <source>
        <dbReference type="SAM" id="SignalP"/>
    </source>
</evidence>
<comment type="caution">
    <text evidence="14">The sequence shown here is derived from an EMBL/GenBank/DDBJ whole genome shotgun (WGS) entry which is preliminary data.</text>
</comment>
<dbReference type="GO" id="GO:0008360">
    <property type="term" value="P:regulation of cell shape"/>
    <property type="evidence" value="ECO:0007669"/>
    <property type="project" value="UniProtKB-KW"/>
</dbReference>
<proteinExistence type="inferred from homology"/>
<evidence type="ECO:0000256" key="10">
    <source>
        <dbReference type="SAM" id="MobiDB-lite"/>
    </source>
</evidence>
<feature type="transmembrane region" description="Helical" evidence="11">
    <location>
        <begin position="455"/>
        <end position="476"/>
    </location>
</feature>
<feature type="active site" description="Proton acceptor" evidence="7">
    <location>
        <position position="186"/>
    </location>
</feature>
<accession>W9GC22</accession>
<evidence type="ECO:0000313" key="14">
    <source>
        <dbReference type="EMBL" id="EWT02777.1"/>
    </source>
</evidence>
<keyword evidence="15" id="KW-1185">Reference proteome</keyword>
<evidence type="ECO:0000256" key="1">
    <source>
        <dbReference type="ARBA" id="ARBA00007164"/>
    </source>
</evidence>
<feature type="region of interest" description="Disordered" evidence="10">
    <location>
        <begin position="478"/>
        <end position="499"/>
    </location>
</feature>
<evidence type="ECO:0000313" key="15">
    <source>
        <dbReference type="Proteomes" id="UP000019489"/>
    </source>
</evidence>
<sequence length="499" mass="51113">MPHVEPFRRRPGTLLAAGALLAAVSLTTTMTTAYAVPPRAVAAGSSALPPALLGTAPACAPWQAPATIPPGVTLKPRVFPTDEASPSPASPGPSGSTPAASTSTARPRVICRAVPPVPFPHPAWDPQTVVGGARLAGVGVVVDRPPSVPPPPEVYDVSYVVADLDTGEVLAAKSPHAWLRPASTLKTLTALTLMPLLDPRRVVTASEAAQNAAGSRVGMLAGNPYPVSSLFDAMLMFSANDAVYALADAAGGYDRTVALMNEKAAEIGAHDTLTVDPSGLDEGDQRSSAYDLALIGRDAMRLPAFRATIAKRDAVFPGGEDRRGKTWPAFHVSTINELLLHYPGAIGIKPGRTDRAQHTFIGAATRGGRTLIVAEMGSITGSWKPTAALLDWGFAHADQVTPVGRLVDPGEAAAPVPAVVQSPTGTPTPARQAAGAQAPLAAAVGSAVGVPSTTAGWVVLVAVLGALLGLVAIRAGRRRRGSARGRPEPGLSRPEHPAG</sequence>
<dbReference type="eggNOG" id="COG1686">
    <property type="taxonomic scope" value="Bacteria"/>
</dbReference>
<feature type="region of interest" description="Disordered" evidence="10">
    <location>
        <begin position="71"/>
        <end position="106"/>
    </location>
</feature>
<dbReference type="EMBL" id="AWSA01000007">
    <property type="protein sequence ID" value="EWT02777.1"/>
    <property type="molecule type" value="Genomic_DNA"/>
</dbReference>
<feature type="domain" description="Peptidase S11 D-alanyl-D-alanine carboxypeptidase A N-terminal" evidence="13">
    <location>
        <begin position="151"/>
        <end position="378"/>
    </location>
</feature>
<keyword evidence="3" id="KW-0378">Hydrolase</keyword>
<dbReference type="Proteomes" id="UP000019489">
    <property type="component" value="Unassembled WGS sequence"/>
</dbReference>
<dbReference type="GO" id="GO:0006508">
    <property type="term" value="P:proteolysis"/>
    <property type="evidence" value="ECO:0007669"/>
    <property type="project" value="InterPro"/>
</dbReference>
<keyword evidence="4" id="KW-0133">Cell shape</keyword>
<evidence type="ECO:0000256" key="6">
    <source>
        <dbReference type="ARBA" id="ARBA00023316"/>
    </source>
</evidence>
<keyword evidence="5" id="KW-0573">Peptidoglycan synthesis</keyword>
<dbReference type="AlphaFoldDB" id="W9GC22"/>
<feature type="chain" id="PRO_5004920400" description="Peptidase S11 D-alanyl-D-alanine carboxypeptidase A N-terminal domain-containing protein" evidence="12">
    <location>
        <begin position="36"/>
        <end position="499"/>
    </location>
</feature>
<dbReference type="STRING" id="1386089.N865_03000"/>
<reference evidence="14 15" key="1">
    <citation type="submission" date="2013-08" db="EMBL/GenBank/DDBJ databases">
        <title>Intrasporangium oryzae NRRL B-24470.</title>
        <authorList>
            <person name="Liu H."/>
            <person name="Wang G."/>
        </authorList>
    </citation>
    <scope>NUCLEOTIDE SEQUENCE [LARGE SCALE GENOMIC DNA]</scope>
    <source>
        <strain evidence="14 15">NRRL B-24470</strain>
    </source>
</reference>
<organism evidence="14 15">
    <name type="scientific">Intrasporangium oryzae NRRL B-24470</name>
    <dbReference type="NCBI Taxonomy" id="1386089"/>
    <lineage>
        <taxon>Bacteria</taxon>
        <taxon>Bacillati</taxon>
        <taxon>Actinomycetota</taxon>
        <taxon>Actinomycetes</taxon>
        <taxon>Micrococcales</taxon>
        <taxon>Intrasporangiaceae</taxon>
        <taxon>Intrasporangium</taxon>
    </lineage>
</organism>
<gene>
    <name evidence="14" type="ORF">N865_03000</name>
</gene>
<feature type="active site" evidence="7">
    <location>
        <position position="238"/>
    </location>
</feature>
<name>W9GC22_9MICO</name>
<dbReference type="OrthoDB" id="3663940at2"/>
<keyword evidence="6" id="KW-0961">Cell wall biogenesis/degradation</keyword>
<dbReference type="RefSeq" id="WP_051510124.1">
    <property type="nucleotide sequence ID" value="NZ_AWSA01000007.1"/>
</dbReference>
<dbReference type="PANTHER" id="PTHR21581:SF33">
    <property type="entry name" value="D-ALANYL-D-ALANINE CARBOXYPEPTIDASE DACB"/>
    <property type="match status" value="1"/>
</dbReference>
<keyword evidence="2 12" id="KW-0732">Signal</keyword>
<dbReference type="InterPro" id="IPR001967">
    <property type="entry name" value="Peptidase_S11_N"/>
</dbReference>
<feature type="active site" description="Acyl-ester intermediate" evidence="7">
    <location>
        <position position="183"/>
    </location>
</feature>
<dbReference type="Pfam" id="PF00768">
    <property type="entry name" value="Peptidase_S11"/>
    <property type="match status" value="1"/>
</dbReference>
<feature type="binding site" evidence="8">
    <location>
        <position position="349"/>
    </location>
    <ligand>
        <name>substrate</name>
    </ligand>
</feature>
<feature type="compositionally biased region" description="Low complexity" evidence="10">
    <location>
        <begin position="84"/>
        <end position="105"/>
    </location>
</feature>
<evidence type="ECO:0000256" key="4">
    <source>
        <dbReference type="ARBA" id="ARBA00022960"/>
    </source>
</evidence>
<evidence type="ECO:0000256" key="2">
    <source>
        <dbReference type="ARBA" id="ARBA00022729"/>
    </source>
</evidence>
<comment type="similarity">
    <text evidence="1 9">Belongs to the peptidase S11 family.</text>
</comment>
<dbReference type="GO" id="GO:0009002">
    <property type="term" value="F:serine-type D-Ala-D-Ala carboxypeptidase activity"/>
    <property type="evidence" value="ECO:0007669"/>
    <property type="project" value="InterPro"/>
</dbReference>
<keyword evidence="11" id="KW-0812">Transmembrane</keyword>
<evidence type="ECO:0000259" key="13">
    <source>
        <dbReference type="Pfam" id="PF00768"/>
    </source>
</evidence>
<dbReference type="InterPro" id="IPR012338">
    <property type="entry name" value="Beta-lactam/transpept-like"/>
</dbReference>
<evidence type="ECO:0000256" key="3">
    <source>
        <dbReference type="ARBA" id="ARBA00022801"/>
    </source>
</evidence>
<dbReference type="SUPFAM" id="SSF56601">
    <property type="entry name" value="beta-lactamase/transpeptidase-like"/>
    <property type="match status" value="1"/>
</dbReference>
<evidence type="ECO:0000256" key="9">
    <source>
        <dbReference type="RuleBase" id="RU004016"/>
    </source>
</evidence>
<protein>
    <recommendedName>
        <fullName evidence="13">Peptidase S11 D-alanyl-D-alanine carboxypeptidase A N-terminal domain-containing protein</fullName>
    </recommendedName>
</protein>
<evidence type="ECO:0000256" key="8">
    <source>
        <dbReference type="PIRSR" id="PIRSR618044-2"/>
    </source>
</evidence>
<evidence type="ECO:0000256" key="7">
    <source>
        <dbReference type="PIRSR" id="PIRSR618044-1"/>
    </source>
</evidence>
<dbReference type="GO" id="GO:0071555">
    <property type="term" value="P:cell wall organization"/>
    <property type="evidence" value="ECO:0007669"/>
    <property type="project" value="UniProtKB-KW"/>
</dbReference>
<dbReference type="PATRIC" id="fig|1386089.3.peg.871"/>
<dbReference type="PRINTS" id="PR00725">
    <property type="entry name" value="DADACBPTASE1"/>
</dbReference>
<keyword evidence="11" id="KW-0472">Membrane</keyword>
<evidence type="ECO:0000256" key="5">
    <source>
        <dbReference type="ARBA" id="ARBA00022984"/>
    </source>
</evidence>
<dbReference type="InterPro" id="IPR018044">
    <property type="entry name" value="Peptidase_S11"/>
</dbReference>
<dbReference type="Gene3D" id="3.40.710.10">
    <property type="entry name" value="DD-peptidase/beta-lactamase superfamily"/>
    <property type="match status" value="1"/>
</dbReference>
<dbReference type="PANTHER" id="PTHR21581">
    <property type="entry name" value="D-ALANYL-D-ALANINE CARBOXYPEPTIDASE"/>
    <property type="match status" value="1"/>
</dbReference>
<keyword evidence="11" id="KW-1133">Transmembrane helix</keyword>
<evidence type="ECO:0000256" key="11">
    <source>
        <dbReference type="SAM" id="Phobius"/>
    </source>
</evidence>